<evidence type="ECO:0000313" key="2">
    <source>
        <dbReference type="EMBL" id="SDZ58553.1"/>
    </source>
</evidence>
<evidence type="ECO:0000313" key="3">
    <source>
        <dbReference type="Proteomes" id="UP000198914"/>
    </source>
</evidence>
<evidence type="ECO:0000256" key="1">
    <source>
        <dbReference type="SAM" id="MobiDB-lite"/>
    </source>
</evidence>
<dbReference type="Proteomes" id="UP000198914">
    <property type="component" value="Unassembled WGS sequence"/>
</dbReference>
<sequence>MWPTWQREGGPALINSTSAPDDSNPFSVWLYEATPGVYRQEHRPAPSLPADDKLS</sequence>
<feature type="compositionally biased region" description="Polar residues" evidence="1">
    <location>
        <begin position="14"/>
        <end position="25"/>
    </location>
</feature>
<keyword evidence="3" id="KW-1185">Reference proteome</keyword>
<dbReference type="AlphaFoldDB" id="A0A1H3U7T3"/>
<dbReference type="EMBL" id="FNPX01000025">
    <property type="protein sequence ID" value="SDZ58553.1"/>
    <property type="molecule type" value="Genomic_DNA"/>
</dbReference>
<accession>A0A1H3U7T3</accession>
<gene>
    <name evidence="2" type="ORF">SAMN05444004_12534</name>
</gene>
<name>A0A1H3U7T3_9RHOB</name>
<organism evidence="2 3">
    <name type="scientific">Jannaschia faecimaris</name>
    <dbReference type="NCBI Taxonomy" id="1244108"/>
    <lineage>
        <taxon>Bacteria</taxon>
        <taxon>Pseudomonadati</taxon>
        <taxon>Pseudomonadota</taxon>
        <taxon>Alphaproteobacteria</taxon>
        <taxon>Rhodobacterales</taxon>
        <taxon>Roseobacteraceae</taxon>
        <taxon>Jannaschia</taxon>
    </lineage>
</organism>
<protein>
    <submittedName>
        <fullName evidence="2">Uncharacterized protein</fullName>
    </submittedName>
</protein>
<feature type="region of interest" description="Disordered" evidence="1">
    <location>
        <begin position="1"/>
        <end position="25"/>
    </location>
</feature>
<reference evidence="3" key="1">
    <citation type="submission" date="2016-10" db="EMBL/GenBank/DDBJ databases">
        <authorList>
            <person name="Varghese N."/>
            <person name="Submissions S."/>
        </authorList>
    </citation>
    <scope>NUCLEOTIDE SEQUENCE [LARGE SCALE GENOMIC DNA]</scope>
    <source>
        <strain evidence="3">DSM 100420</strain>
    </source>
</reference>
<proteinExistence type="predicted"/>